<evidence type="ECO:0000313" key="3">
    <source>
        <dbReference type="Proteomes" id="UP001642540"/>
    </source>
</evidence>
<sequence>MMSEKARRVARIVGFSHFVLHGAIVVITAFALVCMLWTGCQHGFGGEKLGSFEVDSAINLHSRYESKPVFLGAREMYTAGLFASFAFSIHQSYGAYLLLQASSLNAKPSDAFVNVKTHLNIQIAYLCVDYVVIISSIWFQPEALFYSPMMFLVALFMFRCVSILLVFWFRRELQTAADPRYCKICEKQKIAKGKAAEAFTISIP</sequence>
<feature type="transmembrane region" description="Helical" evidence="1">
    <location>
        <begin position="76"/>
        <end position="99"/>
    </location>
</feature>
<keyword evidence="1" id="KW-1133">Transmembrane helix</keyword>
<evidence type="ECO:0000256" key="1">
    <source>
        <dbReference type="SAM" id="Phobius"/>
    </source>
</evidence>
<keyword evidence="1" id="KW-0812">Transmembrane</keyword>
<gene>
    <name evidence="2" type="ORF">ODALV1_LOCUS26306</name>
</gene>
<comment type="caution">
    <text evidence="2">The sequence shown here is derived from an EMBL/GenBank/DDBJ whole genome shotgun (WGS) entry which is preliminary data.</text>
</comment>
<protein>
    <recommendedName>
        <fullName evidence="4">Transmembrane protein</fullName>
    </recommendedName>
</protein>
<organism evidence="2 3">
    <name type="scientific">Orchesella dallaii</name>
    <dbReference type="NCBI Taxonomy" id="48710"/>
    <lineage>
        <taxon>Eukaryota</taxon>
        <taxon>Metazoa</taxon>
        <taxon>Ecdysozoa</taxon>
        <taxon>Arthropoda</taxon>
        <taxon>Hexapoda</taxon>
        <taxon>Collembola</taxon>
        <taxon>Entomobryomorpha</taxon>
        <taxon>Entomobryoidea</taxon>
        <taxon>Orchesellidae</taxon>
        <taxon>Orchesellinae</taxon>
        <taxon>Orchesella</taxon>
    </lineage>
</organism>
<reference evidence="2 3" key="1">
    <citation type="submission" date="2024-08" db="EMBL/GenBank/DDBJ databases">
        <authorList>
            <person name="Cucini C."/>
            <person name="Frati F."/>
        </authorList>
    </citation>
    <scope>NUCLEOTIDE SEQUENCE [LARGE SCALE GENOMIC DNA]</scope>
</reference>
<accession>A0ABP1RUG4</accession>
<keyword evidence="1" id="KW-0472">Membrane</keyword>
<feature type="transmembrane region" description="Helical" evidence="1">
    <location>
        <begin position="145"/>
        <end position="169"/>
    </location>
</feature>
<name>A0ABP1RUG4_9HEXA</name>
<proteinExistence type="predicted"/>
<dbReference type="EMBL" id="CAXLJM020000111">
    <property type="protein sequence ID" value="CAL8136152.1"/>
    <property type="molecule type" value="Genomic_DNA"/>
</dbReference>
<evidence type="ECO:0000313" key="2">
    <source>
        <dbReference type="EMBL" id="CAL8136152.1"/>
    </source>
</evidence>
<keyword evidence="3" id="KW-1185">Reference proteome</keyword>
<dbReference type="Proteomes" id="UP001642540">
    <property type="component" value="Unassembled WGS sequence"/>
</dbReference>
<evidence type="ECO:0008006" key="4">
    <source>
        <dbReference type="Google" id="ProtNLM"/>
    </source>
</evidence>
<feature type="transmembrane region" description="Helical" evidence="1">
    <location>
        <begin position="119"/>
        <end position="139"/>
    </location>
</feature>
<feature type="transmembrane region" description="Helical" evidence="1">
    <location>
        <begin position="12"/>
        <end position="38"/>
    </location>
</feature>